<comment type="caution">
    <text evidence="1">The sequence shown here is derived from an EMBL/GenBank/DDBJ whole genome shotgun (WGS) entry which is preliminary data.</text>
</comment>
<reference evidence="1 2" key="2">
    <citation type="journal article" date="2022" name="Mol. Ecol. Resour.">
        <title>The genomes of chicory, endive, great burdock and yacon provide insights into Asteraceae paleo-polyploidization history and plant inulin production.</title>
        <authorList>
            <person name="Fan W."/>
            <person name="Wang S."/>
            <person name="Wang H."/>
            <person name="Wang A."/>
            <person name="Jiang F."/>
            <person name="Liu H."/>
            <person name="Zhao H."/>
            <person name="Xu D."/>
            <person name="Zhang Y."/>
        </authorList>
    </citation>
    <scope>NUCLEOTIDE SEQUENCE [LARGE SCALE GENOMIC DNA]</scope>
    <source>
        <strain evidence="2">cv. Yunnan</strain>
        <tissue evidence="1">Leaves</tissue>
    </source>
</reference>
<keyword evidence="2" id="KW-1185">Reference proteome</keyword>
<accession>A0ACB9ICB9</accession>
<organism evidence="1 2">
    <name type="scientific">Smallanthus sonchifolius</name>
    <dbReference type="NCBI Taxonomy" id="185202"/>
    <lineage>
        <taxon>Eukaryota</taxon>
        <taxon>Viridiplantae</taxon>
        <taxon>Streptophyta</taxon>
        <taxon>Embryophyta</taxon>
        <taxon>Tracheophyta</taxon>
        <taxon>Spermatophyta</taxon>
        <taxon>Magnoliopsida</taxon>
        <taxon>eudicotyledons</taxon>
        <taxon>Gunneridae</taxon>
        <taxon>Pentapetalae</taxon>
        <taxon>asterids</taxon>
        <taxon>campanulids</taxon>
        <taxon>Asterales</taxon>
        <taxon>Asteraceae</taxon>
        <taxon>Asteroideae</taxon>
        <taxon>Heliantheae alliance</taxon>
        <taxon>Millerieae</taxon>
        <taxon>Smallanthus</taxon>
    </lineage>
</organism>
<dbReference type="Proteomes" id="UP001056120">
    <property type="component" value="Linkage Group LG09"/>
</dbReference>
<gene>
    <name evidence="1" type="ORF">L1987_27543</name>
</gene>
<dbReference type="EMBL" id="CM042026">
    <property type="protein sequence ID" value="KAI3805303.1"/>
    <property type="molecule type" value="Genomic_DNA"/>
</dbReference>
<evidence type="ECO:0000313" key="2">
    <source>
        <dbReference type="Proteomes" id="UP001056120"/>
    </source>
</evidence>
<name>A0ACB9ICB9_9ASTR</name>
<proteinExistence type="predicted"/>
<sequence length="183" mass="21506">MGTRLNISTAYHPQTDGQSERIFQNLEDMLRACIIEFGGSWDSHLPLAEFSYKNSYHVTIGMPPYEMLYGINCRTPVCWSEIRQKDFASLHVVKETSEKFEQIKARMKAAKDRQKSYADKRRRDLELQVPLDDIKVDNKLNYVEEPMAIVDRKDKRLRNKVIPLVKVQWKHRRGSEATWETES</sequence>
<evidence type="ECO:0000313" key="1">
    <source>
        <dbReference type="EMBL" id="KAI3805303.1"/>
    </source>
</evidence>
<reference evidence="2" key="1">
    <citation type="journal article" date="2022" name="Mol. Ecol. Resour.">
        <title>The genomes of chicory, endive, great burdock and yacon provide insights into Asteraceae palaeo-polyploidization history and plant inulin production.</title>
        <authorList>
            <person name="Fan W."/>
            <person name="Wang S."/>
            <person name="Wang H."/>
            <person name="Wang A."/>
            <person name="Jiang F."/>
            <person name="Liu H."/>
            <person name="Zhao H."/>
            <person name="Xu D."/>
            <person name="Zhang Y."/>
        </authorList>
    </citation>
    <scope>NUCLEOTIDE SEQUENCE [LARGE SCALE GENOMIC DNA]</scope>
    <source>
        <strain evidence="2">cv. Yunnan</strain>
    </source>
</reference>
<protein>
    <submittedName>
        <fullName evidence="1">Uncharacterized protein</fullName>
    </submittedName>
</protein>